<keyword evidence="21" id="KW-0961">Cell wall biogenesis/degradation</keyword>
<dbReference type="Proteomes" id="UP000199428">
    <property type="component" value="Unassembled WGS sequence"/>
</dbReference>
<evidence type="ECO:0000256" key="12">
    <source>
        <dbReference type="ARBA" id="ARBA00022692"/>
    </source>
</evidence>
<evidence type="ECO:0000256" key="15">
    <source>
        <dbReference type="ARBA" id="ARBA00022968"/>
    </source>
</evidence>
<dbReference type="FunFam" id="1.10.3810.10:FF:000001">
    <property type="entry name" value="Penicillin-binding protein 1A"/>
    <property type="match status" value="1"/>
</dbReference>
<dbReference type="InterPro" id="IPR036950">
    <property type="entry name" value="PBP_transglycosylase"/>
</dbReference>
<keyword evidence="10" id="KW-0328">Glycosyltransferase</keyword>
<comment type="catalytic activity">
    <reaction evidence="24">
        <text>[GlcNAc-(1-&gt;4)-Mur2Ac(oyl-L-Ala-gamma-D-Glu-L-Lys-D-Ala-D-Ala)](n)-di-trans,octa-cis-undecaprenyl diphosphate + beta-D-GlcNAc-(1-&gt;4)-Mur2Ac(oyl-L-Ala-gamma-D-Glu-L-Lys-D-Ala-D-Ala)-di-trans,octa-cis-undecaprenyl diphosphate = [GlcNAc-(1-&gt;4)-Mur2Ac(oyl-L-Ala-gamma-D-Glu-L-Lys-D-Ala-D-Ala)](n+1)-di-trans,octa-cis-undecaprenyl diphosphate + di-trans,octa-cis-undecaprenyl diphosphate + H(+)</text>
        <dbReference type="Rhea" id="RHEA:23708"/>
        <dbReference type="Rhea" id="RHEA-COMP:9602"/>
        <dbReference type="Rhea" id="RHEA-COMP:9603"/>
        <dbReference type="ChEBI" id="CHEBI:15378"/>
        <dbReference type="ChEBI" id="CHEBI:58405"/>
        <dbReference type="ChEBI" id="CHEBI:60033"/>
        <dbReference type="ChEBI" id="CHEBI:78435"/>
        <dbReference type="EC" id="2.4.99.28"/>
    </reaction>
</comment>
<protein>
    <recommendedName>
        <fullName evidence="7">Penicillin-binding protein 1A</fullName>
        <ecNumber evidence="23">2.4.99.28</ecNumber>
        <ecNumber evidence="6">3.4.16.4</ecNumber>
    </recommendedName>
</protein>
<evidence type="ECO:0000256" key="3">
    <source>
        <dbReference type="ARBA" id="ARBA00004752"/>
    </source>
</evidence>
<dbReference type="Pfam" id="PF00905">
    <property type="entry name" value="Transpeptidase"/>
    <property type="match status" value="1"/>
</dbReference>
<evidence type="ECO:0000256" key="10">
    <source>
        <dbReference type="ARBA" id="ARBA00022676"/>
    </source>
</evidence>
<dbReference type="InterPro" id="IPR012338">
    <property type="entry name" value="Beta-lactam/transpept-like"/>
</dbReference>
<comment type="similarity">
    <text evidence="4">In the C-terminal section; belongs to the transpeptidase family.</text>
</comment>
<keyword evidence="11" id="KW-0808">Transferase</keyword>
<dbReference type="PANTHER" id="PTHR32282">
    <property type="entry name" value="BINDING PROTEIN TRANSPEPTIDASE, PUTATIVE-RELATED"/>
    <property type="match status" value="1"/>
</dbReference>
<feature type="domain" description="Penicillin-binding protein transpeptidase" evidence="28">
    <location>
        <begin position="376"/>
        <end position="643"/>
    </location>
</feature>
<keyword evidence="13" id="KW-0378">Hydrolase</keyword>
<comment type="catalytic activity">
    <reaction evidence="22">
        <text>Preferential cleavage: (Ac)2-L-Lys-D-Ala-|-D-Ala. Also transpeptidation of peptidyl-alanyl moieties that are N-acyl substituents of D-alanine.</text>
        <dbReference type="EC" id="3.4.16.4"/>
    </reaction>
</comment>
<evidence type="ECO:0000256" key="6">
    <source>
        <dbReference type="ARBA" id="ARBA00012448"/>
    </source>
</evidence>
<evidence type="ECO:0000256" key="4">
    <source>
        <dbReference type="ARBA" id="ARBA00007090"/>
    </source>
</evidence>
<evidence type="ECO:0000256" key="16">
    <source>
        <dbReference type="ARBA" id="ARBA00022984"/>
    </source>
</evidence>
<evidence type="ECO:0000256" key="21">
    <source>
        <dbReference type="ARBA" id="ARBA00023316"/>
    </source>
</evidence>
<keyword evidence="15" id="KW-0735">Signal-anchor</keyword>
<evidence type="ECO:0000256" key="22">
    <source>
        <dbReference type="ARBA" id="ARBA00034000"/>
    </source>
</evidence>
<dbReference type="GO" id="GO:0009252">
    <property type="term" value="P:peptidoglycan biosynthetic process"/>
    <property type="evidence" value="ECO:0007669"/>
    <property type="project" value="UniProtKB-UniPathway"/>
</dbReference>
<evidence type="ECO:0000313" key="30">
    <source>
        <dbReference type="EMBL" id="SCZ75971.1"/>
    </source>
</evidence>
<keyword evidence="18 27" id="KW-0472">Membrane</keyword>
<evidence type="ECO:0000256" key="19">
    <source>
        <dbReference type="ARBA" id="ARBA00023251"/>
    </source>
</evidence>
<keyword evidence="19" id="KW-0046">Antibiotic resistance</keyword>
<evidence type="ECO:0000256" key="8">
    <source>
        <dbReference type="ARBA" id="ARBA00022645"/>
    </source>
</evidence>
<name>A0A1G5RRB5_PSEXY</name>
<organism evidence="30 31">
    <name type="scientific">Pseudobutyrivibrio xylanivorans</name>
    <dbReference type="NCBI Taxonomy" id="185007"/>
    <lineage>
        <taxon>Bacteria</taxon>
        <taxon>Bacillati</taxon>
        <taxon>Bacillota</taxon>
        <taxon>Clostridia</taxon>
        <taxon>Lachnospirales</taxon>
        <taxon>Lachnospiraceae</taxon>
        <taxon>Pseudobutyrivibrio</taxon>
    </lineage>
</organism>
<evidence type="ECO:0000256" key="1">
    <source>
        <dbReference type="ARBA" id="ARBA00002624"/>
    </source>
</evidence>
<keyword evidence="20" id="KW-0511">Multifunctional enzyme</keyword>
<evidence type="ECO:0000256" key="18">
    <source>
        <dbReference type="ARBA" id="ARBA00023136"/>
    </source>
</evidence>
<evidence type="ECO:0000256" key="24">
    <source>
        <dbReference type="ARBA" id="ARBA00049902"/>
    </source>
</evidence>
<evidence type="ECO:0000256" key="5">
    <source>
        <dbReference type="ARBA" id="ARBA00007739"/>
    </source>
</evidence>
<dbReference type="Gene3D" id="1.10.3810.10">
    <property type="entry name" value="Biosynthetic peptidoglycan transglycosylase-like"/>
    <property type="match status" value="1"/>
</dbReference>
<accession>A0A1G5RRB5</accession>
<dbReference type="InterPro" id="IPR023346">
    <property type="entry name" value="Lysozyme-like_dom_sf"/>
</dbReference>
<feature type="region of interest" description="Disordered" evidence="26">
    <location>
        <begin position="688"/>
        <end position="707"/>
    </location>
</feature>
<evidence type="ECO:0000256" key="26">
    <source>
        <dbReference type="SAM" id="MobiDB-lite"/>
    </source>
</evidence>
<dbReference type="GO" id="GO:0008360">
    <property type="term" value="P:regulation of cell shape"/>
    <property type="evidence" value="ECO:0007669"/>
    <property type="project" value="UniProtKB-KW"/>
</dbReference>
<keyword evidence="16" id="KW-0573">Peptidoglycan synthesis</keyword>
<evidence type="ECO:0000256" key="7">
    <source>
        <dbReference type="ARBA" id="ARBA00018638"/>
    </source>
</evidence>
<dbReference type="AlphaFoldDB" id="A0A1G5RRB5"/>
<keyword evidence="17 27" id="KW-1133">Transmembrane helix</keyword>
<evidence type="ECO:0000256" key="27">
    <source>
        <dbReference type="SAM" id="Phobius"/>
    </source>
</evidence>
<comment type="subcellular location">
    <subcellularLocation>
        <location evidence="2">Cell membrane</location>
        <topology evidence="2">Single-pass type II membrane protein</topology>
    </subcellularLocation>
</comment>
<keyword evidence="12 27" id="KW-0812">Transmembrane</keyword>
<dbReference type="SUPFAM" id="SSF56601">
    <property type="entry name" value="beta-lactamase/transpeptidase-like"/>
    <property type="match status" value="1"/>
</dbReference>
<dbReference type="UniPathway" id="UPA00219"/>
<evidence type="ECO:0000256" key="9">
    <source>
        <dbReference type="ARBA" id="ARBA00022670"/>
    </source>
</evidence>
<dbReference type="InterPro" id="IPR001460">
    <property type="entry name" value="PCN-bd_Tpept"/>
</dbReference>
<dbReference type="EC" id="2.4.99.28" evidence="23"/>
<evidence type="ECO:0000256" key="23">
    <source>
        <dbReference type="ARBA" id="ARBA00044770"/>
    </source>
</evidence>
<evidence type="ECO:0000256" key="14">
    <source>
        <dbReference type="ARBA" id="ARBA00022960"/>
    </source>
</evidence>
<evidence type="ECO:0000256" key="20">
    <source>
        <dbReference type="ARBA" id="ARBA00023268"/>
    </source>
</evidence>
<evidence type="ECO:0000256" key="17">
    <source>
        <dbReference type="ARBA" id="ARBA00022989"/>
    </source>
</evidence>
<dbReference type="EC" id="3.4.16.4" evidence="6"/>
<evidence type="ECO:0000313" key="31">
    <source>
        <dbReference type="Proteomes" id="UP000199428"/>
    </source>
</evidence>
<evidence type="ECO:0000256" key="13">
    <source>
        <dbReference type="ARBA" id="ARBA00022801"/>
    </source>
</evidence>
<evidence type="ECO:0000256" key="2">
    <source>
        <dbReference type="ARBA" id="ARBA00004401"/>
    </source>
</evidence>
<dbReference type="Pfam" id="PF00912">
    <property type="entry name" value="Transgly"/>
    <property type="match status" value="1"/>
</dbReference>
<evidence type="ECO:0000256" key="11">
    <source>
        <dbReference type="ARBA" id="ARBA00022679"/>
    </source>
</evidence>
<comment type="similarity">
    <text evidence="5">In the N-terminal section; belongs to the glycosyltransferase 51 family.</text>
</comment>
<keyword evidence="8" id="KW-0121">Carboxypeptidase</keyword>
<keyword evidence="14" id="KW-0133">Cell shape</keyword>
<dbReference type="GO" id="GO:0046677">
    <property type="term" value="P:response to antibiotic"/>
    <property type="evidence" value="ECO:0007669"/>
    <property type="project" value="UniProtKB-KW"/>
</dbReference>
<sequence>MSGTAQKIKVVDRKIIRLLKIQIVLLLIFVAGITFYYVSGYASKVSHLKTEAFTIVRHSSPSTFRQTETSEVYAANGTRISVLKGEKDVYYITFDQIPTYVTQAIISIEDKKFYQHGGVDYKAIVRALIATMRDKEITQGGSTITQQLARTIFLTSEKTWQRKVEEIYIASEMEKKYSKDQILEFYLNNVYFANGYYGIQAAAKGYFSKDIGDLTLSEICYLLAIPNSPTYYDPVVNPANTISRRNLILKAMYDDGVIGDKTYQSALSEEIILNRTANTKNNYVETYIYYCATRELMALDGFEFKNDFTTAEGQRAYDKAYEESYNQWNRSLFTSGYRIYTSIDLNMQNQLQNAIDTNLEEFTDVNDEGIYALQAAAVCIDNKTGMTKAIVGGRSQEVTGYTLNRAYQSYRQPGSSIKPLLVYTPALERGYTPDTIVVDEEIEEGPENAGGTYAGEMTLRQAVAVSKNTIAWKLYEELTPQVGIAYLKKLGFSKIEKDDYGMAACLGGLTVGVSPLEMAKAYETIYNDGYMRNPTCITKITDSKGNVIYETTEEEIEVYKENAARTMTDMLQSVVTDGTAKGIDLGDMPVAGKTGTTNSNRDGWFVGYTDYYTTSVWVGYDIPKEVPGLKGSTYPAKIWNEFMAQIHERLTPVPFKKPVEYIGNDEQEAGGENPENMENMEGLEGEEPFGVFDEENPEGGEQREEQPAYRIITQTFEGTEIPAGAIPEDATDIEITTVTE</sequence>
<dbReference type="EMBL" id="FMWK01000001">
    <property type="protein sequence ID" value="SCZ75971.1"/>
    <property type="molecule type" value="Genomic_DNA"/>
</dbReference>
<dbReference type="GO" id="GO:0006508">
    <property type="term" value="P:proteolysis"/>
    <property type="evidence" value="ECO:0007669"/>
    <property type="project" value="UniProtKB-KW"/>
</dbReference>
<comment type="pathway">
    <text evidence="3">Cell wall biogenesis; peptidoglycan biosynthesis.</text>
</comment>
<dbReference type="GO" id="GO:0071555">
    <property type="term" value="P:cell wall organization"/>
    <property type="evidence" value="ECO:0007669"/>
    <property type="project" value="UniProtKB-KW"/>
</dbReference>
<feature type="compositionally biased region" description="Acidic residues" evidence="26">
    <location>
        <begin position="688"/>
        <end position="698"/>
    </location>
</feature>
<dbReference type="GO" id="GO:0005886">
    <property type="term" value="C:plasma membrane"/>
    <property type="evidence" value="ECO:0007669"/>
    <property type="project" value="UniProtKB-SubCell"/>
</dbReference>
<dbReference type="InterPro" id="IPR001264">
    <property type="entry name" value="Glyco_trans_51"/>
</dbReference>
<dbReference type="GO" id="GO:0009002">
    <property type="term" value="F:serine-type D-Ala-D-Ala carboxypeptidase activity"/>
    <property type="evidence" value="ECO:0007669"/>
    <property type="project" value="UniProtKB-EC"/>
</dbReference>
<dbReference type="SUPFAM" id="SSF53955">
    <property type="entry name" value="Lysozyme-like"/>
    <property type="match status" value="1"/>
</dbReference>
<proteinExistence type="inferred from homology"/>
<keyword evidence="9" id="KW-0645">Protease</keyword>
<dbReference type="GO" id="GO:0008955">
    <property type="term" value="F:peptidoglycan glycosyltransferase activity"/>
    <property type="evidence" value="ECO:0007669"/>
    <property type="project" value="UniProtKB-EC"/>
</dbReference>
<evidence type="ECO:0000259" key="28">
    <source>
        <dbReference type="Pfam" id="PF00905"/>
    </source>
</evidence>
<dbReference type="NCBIfam" id="TIGR02074">
    <property type="entry name" value="PBP_1a_fam"/>
    <property type="match status" value="1"/>
</dbReference>
<comment type="pathway">
    <text evidence="25">Glycan biosynthesis.</text>
</comment>
<feature type="region of interest" description="Disordered" evidence="26">
    <location>
        <begin position="716"/>
        <end position="740"/>
    </location>
</feature>
<dbReference type="GO" id="GO:0008658">
    <property type="term" value="F:penicillin binding"/>
    <property type="evidence" value="ECO:0007669"/>
    <property type="project" value="InterPro"/>
</dbReference>
<feature type="transmembrane region" description="Helical" evidence="27">
    <location>
        <begin position="21"/>
        <end position="39"/>
    </location>
</feature>
<feature type="domain" description="Glycosyl transferase family 51" evidence="29">
    <location>
        <begin position="78"/>
        <end position="252"/>
    </location>
</feature>
<dbReference type="Gene3D" id="3.40.710.10">
    <property type="entry name" value="DD-peptidase/beta-lactamase superfamily"/>
    <property type="match status" value="1"/>
</dbReference>
<dbReference type="PANTHER" id="PTHR32282:SF33">
    <property type="entry name" value="PEPTIDOGLYCAN GLYCOSYLTRANSFERASE"/>
    <property type="match status" value="1"/>
</dbReference>
<evidence type="ECO:0000256" key="25">
    <source>
        <dbReference type="ARBA" id="ARBA00060592"/>
    </source>
</evidence>
<evidence type="ECO:0000259" key="29">
    <source>
        <dbReference type="Pfam" id="PF00912"/>
    </source>
</evidence>
<reference evidence="30 31" key="1">
    <citation type="submission" date="2016-10" db="EMBL/GenBank/DDBJ databases">
        <authorList>
            <person name="de Groot N.N."/>
        </authorList>
    </citation>
    <scope>NUCLEOTIDE SEQUENCE [LARGE SCALE GENOMIC DNA]</scope>
    <source>
        <strain evidence="30 31">DSM 10317</strain>
    </source>
</reference>
<gene>
    <name evidence="30" type="ORF">SAMN02910350_00012</name>
</gene>
<comment type="function">
    <text evidence="1">Cell wall formation. Synthesis of cross-linked peptidoglycan from the lipid intermediates. The enzyme has a penicillin-insensitive transglycosylase N-terminal domain (formation of linear glycan strands) and a penicillin-sensitive transpeptidase C-terminal domain (cross-linking of the peptide subunits).</text>
</comment>
<dbReference type="InterPro" id="IPR050396">
    <property type="entry name" value="Glycosyltr_51/Transpeptidase"/>
</dbReference>